<dbReference type="EMBL" id="WKLT01000003">
    <property type="protein sequence ID" value="MRY57115.1"/>
    <property type="molecule type" value="Genomic_DNA"/>
</dbReference>
<comment type="caution">
    <text evidence="2">The sequence shown here is derived from an EMBL/GenBank/DDBJ whole genome shotgun (WGS) entry which is preliminary data.</text>
</comment>
<accession>A0A395YVK1</accession>
<gene>
    <name evidence="2" type="ORF">GKD59_04140</name>
</gene>
<keyword evidence="1" id="KW-0175">Coiled coil</keyword>
<sequence>MRTIKTLEEAHRIIAELEMEIKETKRKHDAACEKIGWLKGKLSECGIPIRIGDMTIFTIIKGGKAI</sequence>
<feature type="coiled-coil region" evidence="1">
    <location>
        <begin position="7"/>
        <end position="34"/>
    </location>
</feature>
<reference evidence="2 3" key="1">
    <citation type="journal article" date="2019" name="Nat. Med.">
        <title>A library of human gut bacterial isolates paired with longitudinal multiomics data enables mechanistic microbiome research.</title>
        <authorList>
            <person name="Poyet M."/>
            <person name="Groussin M."/>
            <person name="Gibbons S.M."/>
            <person name="Avila-Pacheco J."/>
            <person name="Jiang X."/>
            <person name="Kearney S.M."/>
            <person name="Perrotta A.R."/>
            <person name="Berdy B."/>
            <person name="Zhao S."/>
            <person name="Lieberman T.D."/>
            <person name="Swanson P.K."/>
            <person name="Smith M."/>
            <person name="Roesemann S."/>
            <person name="Alexander J.E."/>
            <person name="Rich S.A."/>
            <person name="Livny J."/>
            <person name="Vlamakis H."/>
            <person name="Clish C."/>
            <person name="Bullock K."/>
            <person name="Deik A."/>
            <person name="Scott J."/>
            <person name="Pierce K.A."/>
            <person name="Xavier R.J."/>
            <person name="Alm E.J."/>
        </authorList>
    </citation>
    <scope>NUCLEOTIDE SEQUENCE [LARGE SCALE GENOMIC DNA]</scope>
    <source>
        <strain evidence="2 3">BIOML-A41</strain>
    </source>
</reference>
<protein>
    <submittedName>
        <fullName evidence="2">Uncharacterized protein</fullName>
    </submittedName>
</protein>
<name>A0A395YVK1_PARDI</name>
<proteinExistence type="predicted"/>
<organism evidence="2 3">
    <name type="scientific">Parabacteroides distasonis</name>
    <dbReference type="NCBI Taxonomy" id="823"/>
    <lineage>
        <taxon>Bacteria</taxon>
        <taxon>Pseudomonadati</taxon>
        <taxon>Bacteroidota</taxon>
        <taxon>Bacteroidia</taxon>
        <taxon>Bacteroidales</taxon>
        <taxon>Tannerellaceae</taxon>
        <taxon>Parabacteroides</taxon>
    </lineage>
</organism>
<dbReference type="RefSeq" id="WP_048928091.1">
    <property type="nucleotide sequence ID" value="NZ_CAXVLJ010000004.1"/>
</dbReference>
<evidence type="ECO:0000313" key="2">
    <source>
        <dbReference type="EMBL" id="MRY57115.1"/>
    </source>
</evidence>
<evidence type="ECO:0000313" key="3">
    <source>
        <dbReference type="Proteomes" id="UP000463337"/>
    </source>
</evidence>
<evidence type="ECO:0000256" key="1">
    <source>
        <dbReference type="SAM" id="Coils"/>
    </source>
</evidence>
<dbReference type="AlphaFoldDB" id="A0A395YVK1"/>
<dbReference type="Proteomes" id="UP000463337">
    <property type="component" value="Unassembled WGS sequence"/>
</dbReference>